<keyword evidence="2" id="KW-0540">Nuclease</keyword>
<evidence type="ECO:0000313" key="2">
    <source>
        <dbReference type="EMBL" id="TDP52864.1"/>
    </source>
</evidence>
<dbReference type="InterPro" id="IPR003615">
    <property type="entry name" value="HNH_nuc"/>
</dbReference>
<evidence type="ECO:0000313" key="3">
    <source>
        <dbReference type="Proteomes" id="UP000295500"/>
    </source>
</evidence>
<dbReference type="Pfam" id="PF13395">
    <property type="entry name" value="HNH_4"/>
    <property type="match status" value="1"/>
</dbReference>
<accession>A0A4R6PYR6</accession>
<keyword evidence="3" id="KW-1185">Reference proteome</keyword>
<keyword evidence="2" id="KW-0378">Hydrolase</keyword>
<keyword evidence="2" id="KW-0255">Endonuclease</keyword>
<evidence type="ECO:0000259" key="1">
    <source>
        <dbReference type="Pfam" id="PF13395"/>
    </source>
</evidence>
<gene>
    <name evidence="2" type="ORF">EV211_12518</name>
</gene>
<reference evidence="2 3" key="1">
    <citation type="submission" date="2019-03" db="EMBL/GenBank/DDBJ databases">
        <title>Genomic Encyclopedia of Type Strains, Phase IV (KMG-IV): sequencing the most valuable type-strain genomes for metagenomic binning, comparative biology and taxonomic classification.</title>
        <authorList>
            <person name="Goeker M."/>
        </authorList>
    </citation>
    <scope>NUCLEOTIDE SEQUENCE [LARGE SCALE GENOMIC DNA]</scope>
    <source>
        <strain evidence="2 3">DSM 28287</strain>
    </source>
</reference>
<dbReference type="RefSeq" id="WP_133528777.1">
    <property type="nucleotide sequence ID" value="NZ_SNXO01000025.1"/>
</dbReference>
<protein>
    <submittedName>
        <fullName evidence="2">HNH endonuclease</fullName>
    </submittedName>
</protein>
<name>A0A4R6PYR6_9FIRM</name>
<organism evidence="2 3">
    <name type="scientific">Aminicella lysinilytica</name>
    <dbReference type="NCBI Taxonomy" id="433323"/>
    <lineage>
        <taxon>Bacteria</taxon>
        <taxon>Bacillati</taxon>
        <taxon>Bacillota</taxon>
        <taxon>Clostridia</taxon>
        <taxon>Peptostreptococcales</taxon>
        <taxon>Anaerovoracaceae</taxon>
        <taxon>Aminicella</taxon>
    </lineage>
</organism>
<dbReference type="Proteomes" id="UP000295500">
    <property type="component" value="Unassembled WGS sequence"/>
</dbReference>
<dbReference type="AlphaFoldDB" id="A0A4R6PYR6"/>
<dbReference type="Gene3D" id="1.10.30.50">
    <property type="match status" value="1"/>
</dbReference>
<dbReference type="EMBL" id="SNXO01000025">
    <property type="protein sequence ID" value="TDP52864.1"/>
    <property type="molecule type" value="Genomic_DNA"/>
</dbReference>
<sequence>MNLPSSSQLNTRTLARIFDNKSESYKLFWFKAILKNVGEGRAEMSYGDLIDQMIIDAWYMVSEFHLNLGPADTLEKIVLRLAEISGLTPSEKPEKIKDYLAECNDAEILRMKKTLTLNVPYRLQAPFMPEANTAFWKQSPDATVDYINRKTGMIYTIYRARGLESTIRIHDEWVDYISENYGILLGWTDFNLINYLQGRNPTVPGIASKLYPPQVRKLNNVIKYWRGISEIHPIIDIYDGEVLGSREITIDHFVPWSYVASDELWNLIPTSRSINSSKSNNLPRWDAYFEKLCRAEYDAYKLTQENKNIKGLFERCARENLNSEEVRQRLYRPGLDRTEFSGQLSEIMMPVYESARNMGFGEWEFR</sequence>
<proteinExistence type="predicted"/>
<dbReference type="GO" id="GO:0004519">
    <property type="term" value="F:endonuclease activity"/>
    <property type="evidence" value="ECO:0007669"/>
    <property type="project" value="UniProtKB-KW"/>
</dbReference>
<dbReference type="CDD" id="cd00085">
    <property type="entry name" value="HNHc"/>
    <property type="match status" value="1"/>
</dbReference>
<comment type="caution">
    <text evidence="2">The sequence shown here is derived from an EMBL/GenBank/DDBJ whole genome shotgun (WGS) entry which is preliminary data.</text>
</comment>
<dbReference type="OrthoDB" id="489287at2"/>
<feature type="domain" description="HNH nuclease" evidence="1">
    <location>
        <begin position="245"/>
        <end position="283"/>
    </location>
</feature>